<organism evidence="2 3">
    <name type="scientific">Psylliodes chrysocephalus</name>
    <dbReference type="NCBI Taxonomy" id="3402493"/>
    <lineage>
        <taxon>Eukaryota</taxon>
        <taxon>Metazoa</taxon>
        <taxon>Ecdysozoa</taxon>
        <taxon>Arthropoda</taxon>
        <taxon>Hexapoda</taxon>
        <taxon>Insecta</taxon>
        <taxon>Pterygota</taxon>
        <taxon>Neoptera</taxon>
        <taxon>Endopterygota</taxon>
        <taxon>Coleoptera</taxon>
        <taxon>Polyphaga</taxon>
        <taxon>Cucujiformia</taxon>
        <taxon>Chrysomeloidea</taxon>
        <taxon>Chrysomelidae</taxon>
        <taxon>Galerucinae</taxon>
        <taxon>Alticini</taxon>
        <taxon>Psylliodes</taxon>
    </lineage>
</organism>
<feature type="region of interest" description="Disordered" evidence="1">
    <location>
        <begin position="272"/>
        <end position="302"/>
    </location>
</feature>
<gene>
    <name evidence="2" type="ORF">PSYICH_LOCUS4889</name>
</gene>
<accession>A0A9P0GAK3</accession>
<dbReference type="AlphaFoldDB" id="A0A9P0GAK3"/>
<reference evidence="2" key="1">
    <citation type="submission" date="2022-01" db="EMBL/GenBank/DDBJ databases">
        <authorList>
            <person name="King R."/>
        </authorList>
    </citation>
    <scope>NUCLEOTIDE SEQUENCE</scope>
</reference>
<sequence length="322" mass="37516">METYNSPKQCDIQQQIPANDNFNNYYQSVSLLKNNDNLDYGSVMDEPIDLTVSPTDLTYTHNKSVNDVSFTCYRNRNNRNYKSVNKKHAPRLEPEPFQTVNCHEKMYANENRHFFCPSRRKKRRKFVYTNEGKLVLLTENLSPPTFTQAKQAEILKAAKSLFSKRTRTLYHWMYPNASKQHIKMTVMTSWDSLAENEKAFYISQVLGRFGLSQTNLMVNPQLETIKEPPPHTDRIVTRTKSRELQSAISSISPETNTSDPVSMTFEEFEAMNEKTRKKRGRPKGRNEIRQKAKGTNGDFQDDPELSLELEKFAVQFNLNRLY</sequence>
<protein>
    <submittedName>
        <fullName evidence="2">Uncharacterized protein</fullName>
    </submittedName>
</protein>
<evidence type="ECO:0000313" key="2">
    <source>
        <dbReference type="EMBL" id="CAH1103986.1"/>
    </source>
</evidence>
<proteinExistence type="predicted"/>
<evidence type="ECO:0000256" key="1">
    <source>
        <dbReference type="SAM" id="MobiDB-lite"/>
    </source>
</evidence>
<keyword evidence="3" id="KW-1185">Reference proteome</keyword>
<dbReference type="EMBL" id="OV651827">
    <property type="protein sequence ID" value="CAH1103986.1"/>
    <property type="molecule type" value="Genomic_DNA"/>
</dbReference>
<name>A0A9P0GAK3_9CUCU</name>
<dbReference type="Proteomes" id="UP001153636">
    <property type="component" value="Chromosome 15"/>
</dbReference>
<evidence type="ECO:0000313" key="3">
    <source>
        <dbReference type="Proteomes" id="UP001153636"/>
    </source>
</evidence>
<dbReference type="OrthoDB" id="6575115at2759"/>